<dbReference type="InterPro" id="IPR052595">
    <property type="entry name" value="LRRC69/RLP"/>
</dbReference>
<dbReference type="InterPro" id="IPR001611">
    <property type="entry name" value="Leu-rich_rpt"/>
</dbReference>
<dbReference type="PRINTS" id="PR00019">
    <property type="entry name" value="LEURICHRPT"/>
</dbReference>
<dbReference type="InterPro" id="IPR032675">
    <property type="entry name" value="LRR_dom_sf"/>
</dbReference>
<dbReference type="SUPFAM" id="SSF52058">
    <property type="entry name" value="L domain-like"/>
    <property type="match status" value="1"/>
</dbReference>
<dbReference type="PROSITE" id="PS51450">
    <property type="entry name" value="LRR"/>
    <property type="match status" value="1"/>
</dbReference>
<accession>A0A6P6UUX4</accession>
<dbReference type="Pfam" id="PF00560">
    <property type="entry name" value="LRR_1"/>
    <property type="match status" value="4"/>
</dbReference>
<dbReference type="GO" id="GO:0051707">
    <property type="term" value="P:response to other organism"/>
    <property type="evidence" value="ECO:0007669"/>
    <property type="project" value="UniProtKB-ARBA"/>
</dbReference>
<keyword evidence="3" id="KW-0677">Repeat</keyword>
<keyword evidence="7" id="KW-1185">Reference proteome</keyword>
<gene>
    <name evidence="8" type="primary">LOC113714704</name>
</gene>
<evidence type="ECO:0000259" key="6">
    <source>
        <dbReference type="Pfam" id="PF08263"/>
    </source>
</evidence>
<evidence type="ECO:0000256" key="2">
    <source>
        <dbReference type="ARBA" id="ARBA00022692"/>
    </source>
</evidence>
<dbReference type="AlphaFoldDB" id="A0A6P6UUX4"/>
<evidence type="ECO:0000313" key="8">
    <source>
        <dbReference type="RefSeq" id="XP_027094514.1"/>
    </source>
</evidence>
<reference evidence="8" key="2">
    <citation type="submission" date="2025-08" db="UniProtKB">
        <authorList>
            <consortium name="RefSeq"/>
        </authorList>
    </citation>
    <scope>IDENTIFICATION</scope>
    <source>
        <tissue evidence="8">Leaves</tissue>
    </source>
</reference>
<dbReference type="RefSeq" id="XP_027094514.1">
    <property type="nucleotide sequence ID" value="XM_027238713.2"/>
</dbReference>
<proteinExistence type="predicted"/>
<dbReference type="GeneID" id="113714704"/>
<dbReference type="Gene3D" id="3.80.10.10">
    <property type="entry name" value="Ribonuclease Inhibitor"/>
    <property type="match status" value="1"/>
</dbReference>
<organism evidence="7 8">
    <name type="scientific">Coffea arabica</name>
    <name type="common">Arabian coffee</name>
    <dbReference type="NCBI Taxonomy" id="13443"/>
    <lineage>
        <taxon>Eukaryota</taxon>
        <taxon>Viridiplantae</taxon>
        <taxon>Streptophyta</taxon>
        <taxon>Embryophyta</taxon>
        <taxon>Tracheophyta</taxon>
        <taxon>Spermatophyta</taxon>
        <taxon>Magnoliopsida</taxon>
        <taxon>eudicotyledons</taxon>
        <taxon>Gunneridae</taxon>
        <taxon>Pentapetalae</taxon>
        <taxon>asterids</taxon>
        <taxon>lamiids</taxon>
        <taxon>Gentianales</taxon>
        <taxon>Rubiaceae</taxon>
        <taxon>Ixoroideae</taxon>
        <taxon>Gardenieae complex</taxon>
        <taxon>Bertiereae - Coffeeae clade</taxon>
        <taxon>Coffeeae</taxon>
        <taxon>Coffea</taxon>
    </lineage>
</organism>
<keyword evidence="8" id="KW-0675">Receptor</keyword>
<feature type="domain" description="Leucine-rich repeat-containing N-terminal plant-type" evidence="6">
    <location>
        <begin position="42"/>
        <end position="80"/>
    </location>
</feature>
<keyword evidence="4" id="KW-1133">Transmembrane helix</keyword>
<keyword evidence="5" id="KW-0472">Membrane</keyword>
<evidence type="ECO:0000256" key="3">
    <source>
        <dbReference type="ARBA" id="ARBA00022737"/>
    </source>
</evidence>
<sequence>MEFRKAVQKWEFCCSQTTVVSWIFWLMTLCHLFTSSKGTAAEHERRALFQLRDSLNHPNGSALVNEWVGDDYCAWGGIFCARYLDGDLRVLDIFLTSKRQLGLGVWYPNASLLSHFKGLQSLDLSGNYFGSWVMPEALCRLDNLKVLDLSSNAVDGDILPHFKTCSLSSLEELRLSSIYPKFVPVLTAFCQLKNLRSLDLSNNNINDENAPTCLLKNLSSLEILDLSGNRLLNSPRILTALCSLRNLRRLDLSELSG</sequence>
<evidence type="ECO:0000313" key="7">
    <source>
        <dbReference type="Proteomes" id="UP001652660"/>
    </source>
</evidence>
<name>A0A6P6UUX4_COFAR</name>
<dbReference type="Pfam" id="PF08263">
    <property type="entry name" value="LRRNT_2"/>
    <property type="match status" value="1"/>
</dbReference>
<dbReference type="InterPro" id="IPR003591">
    <property type="entry name" value="Leu-rich_rpt_typical-subtyp"/>
</dbReference>
<dbReference type="PANTHER" id="PTHR48057:SF29">
    <property type="entry name" value="OS02G0609900 PROTEIN"/>
    <property type="match status" value="1"/>
</dbReference>
<evidence type="ECO:0000256" key="5">
    <source>
        <dbReference type="ARBA" id="ARBA00023136"/>
    </source>
</evidence>
<keyword evidence="2" id="KW-0812">Transmembrane</keyword>
<evidence type="ECO:0000256" key="4">
    <source>
        <dbReference type="ARBA" id="ARBA00022989"/>
    </source>
</evidence>
<dbReference type="GO" id="GO:0006952">
    <property type="term" value="P:defense response"/>
    <property type="evidence" value="ECO:0007669"/>
    <property type="project" value="UniProtKB-ARBA"/>
</dbReference>
<dbReference type="PANTHER" id="PTHR48057">
    <property type="entry name" value="LEUCINE-RICH REPEAT SERINE/THREONINE-PROTEIN KINASE 1"/>
    <property type="match status" value="1"/>
</dbReference>
<protein>
    <submittedName>
        <fullName evidence="8">Cuscuta receptor 1 isoform X2</fullName>
    </submittedName>
</protein>
<dbReference type="InterPro" id="IPR013210">
    <property type="entry name" value="LRR_N_plant-typ"/>
</dbReference>
<dbReference type="Proteomes" id="UP001652660">
    <property type="component" value="Chromosome 10e"/>
</dbReference>
<keyword evidence="1" id="KW-0433">Leucine-rich repeat</keyword>
<reference evidence="7" key="1">
    <citation type="journal article" date="2025" name="Foods">
        <title>Unveiling the Microbial Signatures of Arabica Coffee Cherries: Insights into Ripeness Specific Diversity, Functional Traits, and Implications for Quality and Safety.</title>
        <authorList>
            <consortium name="RefSeq"/>
            <person name="Tenea G.N."/>
            <person name="Cifuentes V."/>
            <person name="Reyes P."/>
            <person name="Cevallos-Vallejos M."/>
        </authorList>
    </citation>
    <scope>NUCLEOTIDE SEQUENCE [LARGE SCALE GENOMIC DNA]</scope>
</reference>
<evidence type="ECO:0000256" key="1">
    <source>
        <dbReference type="ARBA" id="ARBA00022614"/>
    </source>
</evidence>
<dbReference type="SMART" id="SM00369">
    <property type="entry name" value="LRR_TYP"/>
    <property type="match status" value="3"/>
</dbReference>